<sequence length="550" mass="61602">MTSQEQHSERPSVTLPQGVIRGIVENDQYPQPVECFLGFPYAQPPVGSLRFRPPVKVAPCSDVFDAVAYGNAPPGNQLIPPRIPLVYSEDCLSVNVFRPRPNSTHNKLLPVAVYVHGGAFNRGHSSMQNTASMVGWSEEPFIAVSFNYRVGALGFLPSTKSAEEGILNLGFQDQRLLLEWVQDNIHHFGGDKDNVTLIGLSAGAIAIGHLLLQYSDSNPGPFHRVIMESGSATSRDCRPYDSEIVERYFAEFLNETGCPPTLSTADTFTYLRELPLSRITDAQQAVFNKYRHTMQWAFRPVIDGDIIPRPPMESWRSKNFYKVPIMTGFCTNEGSLFVDRKLSEPKQFIDFVRRLLPGLPEEDIAEIDRLYPDPSTGNTVYLDGRVGSEIGAQFMRTEAVYGQYSLIAPIRQTAHLASSIPTSPPVYLYHWDVFATLHFGAAHGDSMRYETMDRVTTSLSPAQKEVASVLHAYMTSFICHQGDPNRLQGRMKDRPIWKPYTPAQPLTMILGNGNRELIGGPVGTPAELTEDTWAIEQCQFWWDRVDITRL</sequence>
<evidence type="ECO:0000256" key="2">
    <source>
        <dbReference type="ARBA" id="ARBA00022801"/>
    </source>
</evidence>
<keyword evidence="2 3" id="KW-0378">Hydrolase</keyword>
<comment type="caution">
    <text evidence="5">The sequence shown here is derived from an EMBL/GenBank/DDBJ whole genome shotgun (WGS) entry which is preliminary data.</text>
</comment>
<gene>
    <name evidence="5" type="ORF">B0A52_08275</name>
</gene>
<evidence type="ECO:0000313" key="5">
    <source>
        <dbReference type="EMBL" id="RVX68134.1"/>
    </source>
</evidence>
<dbReference type="PROSITE" id="PS00122">
    <property type="entry name" value="CARBOXYLESTERASE_B_1"/>
    <property type="match status" value="1"/>
</dbReference>
<protein>
    <recommendedName>
        <fullName evidence="3">Carboxylic ester hydrolase</fullName>
        <ecNumber evidence="3">3.1.1.-</ecNumber>
    </recommendedName>
</protein>
<accession>A0A438MWR5</accession>
<dbReference type="OrthoDB" id="408631at2759"/>
<evidence type="ECO:0000256" key="3">
    <source>
        <dbReference type="RuleBase" id="RU361235"/>
    </source>
</evidence>
<dbReference type="InterPro" id="IPR019826">
    <property type="entry name" value="Carboxylesterase_B_AS"/>
</dbReference>
<name>A0A438MWR5_EXOME</name>
<evidence type="ECO:0000259" key="4">
    <source>
        <dbReference type="Pfam" id="PF00135"/>
    </source>
</evidence>
<dbReference type="SUPFAM" id="SSF53474">
    <property type="entry name" value="alpha/beta-Hydrolases"/>
    <property type="match status" value="1"/>
</dbReference>
<dbReference type="InterPro" id="IPR002018">
    <property type="entry name" value="CarbesteraseB"/>
</dbReference>
<comment type="similarity">
    <text evidence="1 3">Belongs to the type-B carboxylesterase/lipase family.</text>
</comment>
<dbReference type="InterPro" id="IPR029058">
    <property type="entry name" value="AB_hydrolase_fold"/>
</dbReference>
<dbReference type="PANTHER" id="PTHR11559">
    <property type="entry name" value="CARBOXYLESTERASE"/>
    <property type="match status" value="1"/>
</dbReference>
<proteinExistence type="inferred from homology"/>
<dbReference type="GO" id="GO:0016787">
    <property type="term" value="F:hydrolase activity"/>
    <property type="evidence" value="ECO:0007669"/>
    <property type="project" value="UniProtKB-KW"/>
</dbReference>
<organism evidence="5 6">
    <name type="scientific">Exophiala mesophila</name>
    <name type="common">Black yeast-like fungus</name>
    <dbReference type="NCBI Taxonomy" id="212818"/>
    <lineage>
        <taxon>Eukaryota</taxon>
        <taxon>Fungi</taxon>
        <taxon>Dikarya</taxon>
        <taxon>Ascomycota</taxon>
        <taxon>Pezizomycotina</taxon>
        <taxon>Eurotiomycetes</taxon>
        <taxon>Chaetothyriomycetidae</taxon>
        <taxon>Chaetothyriales</taxon>
        <taxon>Herpotrichiellaceae</taxon>
        <taxon>Exophiala</taxon>
    </lineage>
</organism>
<evidence type="ECO:0000313" key="6">
    <source>
        <dbReference type="Proteomes" id="UP000288859"/>
    </source>
</evidence>
<dbReference type="Pfam" id="PF00135">
    <property type="entry name" value="COesterase"/>
    <property type="match status" value="1"/>
</dbReference>
<evidence type="ECO:0000256" key="1">
    <source>
        <dbReference type="ARBA" id="ARBA00005964"/>
    </source>
</evidence>
<dbReference type="Gene3D" id="3.40.50.1820">
    <property type="entry name" value="alpha/beta hydrolase"/>
    <property type="match status" value="1"/>
</dbReference>
<reference evidence="5 6" key="1">
    <citation type="submission" date="2017-03" db="EMBL/GenBank/DDBJ databases">
        <title>Genomes of endolithic fungi from Antarctica.</title>
        <authorList>
            <person name="Coleine C."/>
            <person name="Masonjones S."/>
            <person name="Stajich J.E."/>
        </authorList>
    </citation>
    <scope>NUCLEOTIDE SEQUENCE [LARGE SCALE GENOMIC DNA]</scope>
    <source>
        <strain evidence="5 6">CCFEE 6314</strain>
    </source>
</reference>
<dbReference type="Proteomes" id="UP000288859">
    <property type="component" value="Unassembled WGS sequence"/>
</dbReference>
<dbReference type="AlphaFoldDB" id="A0A438MWR5"/>
<dbReference type="EC" id="3.1.1.-" evidence="3"/>
<dbReference type="EMBL" id="NAJM01000041">
    <property type="protein sequence ID" value="RVX68134.1"/>
    <property type="molecule type" value="Genomic_DNA"/>
</dbReference>
<dbReference type="InterPro" id="IPR050309">
    <property type="entry name" value="Type-B_Carboxylest/Lipase"/>
</dbReference>
<feature type="domain" description="Carboxylesterase type B" evidence="4">
    <location>
        <begin position="10"/>
        <end position="515"/>
    </location>
</feature>
<dbReference type="VEuPathDB" id="FungiDB:PV10_04352"/>